<protein>
    <submittedName>
        <fullName evidence="8">Uncharacterized protein</fullName>
    </submittedName>
</protein>
<keyword evidence="4" id="KW-0479">Metal-binding</keyword>
<dbReference type="GO" id="GO:0005737">
    <property type="term" value="C:cytoplasm"/>
    <property type="evidence" value="ECO:0007669"/>
    <property type="project" value="TreeGrafter"/>
</dbReference>
<name>A0A9N7US88_PLEPL</name>
<dbReference type="SUPFAM" id="SSF51182">
    <property type="entry name" value="RmlC-like cupins"/>
    <property type="match status" value="1"/>
</dbReference>
<comment type="function">
    <text evidence="2">Catalyzes the oxidative ring opening of 3-hydroxyanthranilate to 2-amino-3-carboxymuconate semialdehyde, which spontaneously cyclizes to quinolinate.</text>
</comment>
<dbReference type="GO" id="GO:0046874">
    <property type="term" value="P:quinolinate metabolic process"/>
    <property type="evidence" value="ECO:0007669"/>
    <property type="project" value="TreeGrafter"/>
</dbReference>
<keyword evidence="7" id="KW-0408">Iron</keyword>
<reference evidence="8" key="1">
    <citation type="submission" date="2020-03" db="EMBL/GenBank/DDBJ databases">
        <authorList>
            <person name="Weist P."/>
        </authorList>
    </citation>
    <scope>NUCLEOTIDE SEQUENCE</scope>
</reference>
<dbReference type="GO" id="GO:0034354">
    <property type="term" value="P:'de novo' NAD+ biosynthetic process from L-tryptophan"/>
    <property type="evidence" value="ECO:0007669"/>
    <property type="project" value="TreeGrafter"/>
</dbReference>
<dbReference type="Pfam" id="PF06052">
    <property type="entry name" value="3-HAO"/>
    <property type="match status" value="1"/>
</dbReference>
<sequence length="182" mass="20516">MFLLPARIPHSPQRQANTVGLVVERRRLLTETDCLRYHVENTTDILFEKWFYCQKLGTCHGNFSISSAEQENLIQLQAVIREEHHPGVPQAPVLPEPRESCIPLFGGAWHPGSLEPAGSEHMQVRERHAAPGQEARNQLRARRGVLHHDPVEPGHLAEGVCQPGQLRFLHWAVVSRSDGVDQ</sequence>
<evidence type="ECO:0000256" key="7">
    <source>
        <dbReference type="ARBA" id="ARBA00023004"/>
    </source>
</evidence>
<dbReference type="Proteomes" id="UP001153269">
    <property type="component" value="Unassembled WGS sequence"/>
</dbReference>
<accession>A0A9N7US88</accession>
<evidence type="ECO:0000256" key="3">
    <source>
        <dbReference type="ARBA" id="ARBA00022642"/>
    </source>
</evidence>
<dbReference type="PANTHER" id="PTHR15497">
    <property type="entry name" value="3-HYDROXYANTHRANILATE 3,4-DIOXYGENASE"/>
    <property type="match status" value="1"/>
</dbReference>
<evidence type="ECO:0000256" key="4">
    <source>
        <dbReference type="ARBA" id="ARBA00022723"/>
    </source>
</evidence>
<evidence type="ECO:0000256" key="5">
    <source>
        <dbReference type="ARBA" id="ARBA00022964"/>
    </source>
</evidence>
<dbReference type="Gene3D" id="2.60.120.10">
    <property type="entry name" value="Jelly Rolls"/>
    <property type="match status" value="1"/>
</dbReference>
<evidence type="ECO:0000313" key="8">
    <source>
        <dbReference type="EMBL" id="CAB1435638.1"/>
    </source>
</evidence>
<keyword evidence="9" id="KW-1185">Reference proteome</keyword>
<gene>
    <name evidence="8" type="ORF">PLEPLA_LOCUS23695</name>
</gene>
<dbReference type="AlphaFoldDB" id="A0A9N7US88"/>
<dbReference type="InterPro" id="IPR011051">
    <property type="entry name" value="RmlC_Cupin_sf"/>
</dbReference>
<evidence type="ECO:0000256" key="6">
    <source>
        <dbReference type="ARBA" id="ARBA00023002"/>
    </source>
</evidence>
<keyword evidence="5" id="KW-0223">Dioxygenase</keyword>
<comment type="caution">
    <text evidence="8">The sequence shown here is derived from an EMBL/GenBank/DDBJ whole genome shotgun (WGS) entry which is preliminary data.</text>
</comment>
<evidence type="ECO:0000256" key="1">
    <source>
        <dbReference type="ARBA" id="ARBA00001954"/>
    </source>
</evidence>
<dbReference type="GO" id="GO:0005506">
    <property type="term" value="F:iron ion binding"/>
    <property type="evidence" value="ECO:0007669"/>
    <property type="project" value="InterPro"/>
</dbReference>
<dbReference type="InterPro" id="IPR014710">
    <property type="entry name" value="RmlC-like_jellyroll"/>
</dbReference>
<dbReference type="PANTHER" id="PTHR15497:SF1">
    <property type="entry name" value="3-HYDROXYANTHRANILATE 3,4-DIOXYGENASE"/>
    <property type="match status" value="1"/>
</dbReference>
<comment type="cofactor">
    <cofactor evidence="1">
        <name>Fe(2+)</name>
        <dbReference type="ChEBI" id="CHEBI:29033"/>
    </cofactor>
</comment>
<keyword evidence="3" id="KW-0662">Pyridine nucleotide biosynthesis</keyword>
<evidence type="ECO:0000313" key="9">
    <source>
        <dbReference type="Proteomes" id="UP001153269"/>
    </source>
</evidence>
<proteinExistence type="predicted"/>
<dbReference type="GO" id="GO:0000334">
    <property type="term" value="F:3-hydroxyanthranilate 3,4-dioxygenase activity"/>
    <property type="evidence" value="ECO:0007669"/>
    <property type="project" value="InterPro"/>
</dbReference>
<evidence type="ECO:0000256" key="2">
    <source>
        <dbReference type="ARBA" id="ARBA00002752"/>
    </source>
</evidence>
<dbReference type="InterPro" id="IPR010329">
    <property type="entry name" value="3hydroanth_dOase"/>
</dbReference>
<keyword evidence="6" id="KW-0560">Oxidoreductase</keyword>
<dbReference type="EMBL" id="CADEAL010001791">
    <property type="protein sequence ID" value="CAB1435638.1"/>
    <property type="molecule type" value="Genomic_DNA"/>
</dbReference>
<organism evidence="8 9">
    <name type="scientific">Pleuronectes platessa</name>
    <name type="common">European plaice</name>
    <dbReference type="NCBI Taxonomy" id="8262"/>
    <lineage>
        <taxon>Eukaryota</taxon>
        <taxon>Metazoa</taxon>
        <taxon>Chordata</taxon>
        <taxon>Craniata</taxon>
        <taxon>Vertebrata</taxon>
        <taxon>Euteleostomi</taxon>
        <taxon>Actinopterygii</taxon>
        <taxon>Neopterygii</taxon>
        <taxon>Teleostei</taxon>
        <taxon>Neoteleostei</taxon>
        <taxon>Acanthomorphata</taxon>
        <taxon>Carangaria</taxon>
        <taxon>Pleuronectiformes</taxon>
        <taxon>Pleuronectoidei</taxon>
        <taxon>Pleuronectidae</taxon>
        <taxon>Pleuronectes</taxon>
    </lineage>
</organism>